<dbReference type="Proteomes" id="UP000323129">
    <property type="component" value="Unassembled WGS sequence"/>
</dbReference>
<reference evidence="2 3" key="1">
    <citation type="submission" date="2017-08" db="EMBL/GenBank/DDBJ databases">
        <title>Aeromonas veronii bv sobria strain NS22 whole genome sequencing.</title>
        <authorList>
            <person name="Katharios P."/>
            <person name="Ha V.Q."/>
            <person name="Smyrli M."/>
        </authorList>
    </citation>
    <scope>NUCLEOTIDE SEQUENCE [LARGE SCALE GENOMIC DNA]</scope>
    <source>
        <strain evidence="2 3">NS22</strain>
    </source>
</reference>
<comment type="caution">
    <text evidence="2">The sequence shown here is derived from an EMBL/GenBank/DDBJ whole genome shotgun (WGS) entry which is preliminary data.</text>
</comment>
<proteinExistence type="predicted"/>
<gene>
    <name evidence="2" type="ORF">CJF24_02670</name>
</gene>
<protein>
    <recommendedName>
        <fullName evidence="1">DUF6538 domain-containing protein</fullName>
    </recommendedName>
</protein>
<dbReference type="Pfam" id="PF20172">
    <property type="entry name" value="DUF6538"/>
    <property type="match status" value="1"/>
</dbReference>
<dbReference type="RefSeq" id="WP_115545093.1">
    <property type="nucleotide sequence ID" value="NZ_NMUR01000076.1"/>
</dbReference>
<evidence type="ECO:0000313" key="3">
    <source>
        <dbReference type="Proteomes" id="UP000323129"/>
    </source>
</evidence>
<evidence type="ECO:0000259" key="1">
    <source>
        <dbReference type="Pfam" id="PF20172"/>
    </source>
</evidence>
<accession>A0ABY3MR58</accession>
<organism evidence="2 3">
    <name type="scientific">Aeromonas veronii</name>
    <dbReference type="NCBI Taxonomy" id="654"/>
    <lineage>
        <taxon>Bacteria</taxon>
        <taxon>Pseudomonadati</taxon>
        <taxon>Pseudomonadota</taxon>
        <taxon>Gammaproteobacteria</taxon>
        <taxon>Aeromonadales</taxon>
        <taxon>Aeromonadaceae</taxon>
        <taxon>Aeromonas</taxon>
    </lineage>
</organism>
<name>A0ABY3MR58_AERVE</name>
<evidence type="ECO:0000313" key="2">
    <source>
        <dbReference type="EMBL" id="TYD47795.1"/>
    </source>
</evidence>
<feature type="domain" description="DUF6538" evidence="1">
    <location>
        <begin position="3"/>
        <end position="64"/>
    </location>
</feature>
<sequence length="145" mass="16738">MKHLQLRRYRYYLHWNVPKELRDHSFFRGKAIYAKSLQTSDLQQARRMRDAIVSEFMGLLERVREVPRQRHFNTILSEIRQTVESYRPSDALCAASAAPLAPMIGVTPPPTHISLRKAVDGFIKGNKDKVHKAILSKARSGAKWI</sequence>
<dbReference type="EMBL" id="NQMC01000004">
    <property type="protein sequence ID" value="TYD47795.1"/>
    <property type="molecule type" value="Genomic_DNA"/>
</dbReference>
<dbReference type="InterPro" id="IPR046668">
    <property type="entry name" value="DUF6538"/>
</dbReference>
<keyword evidence="3" id="KW-1185">Reference proteome</keyword>